<gene>
    <name evidence="3" type="ORF">GALMADRAFT_141132</name>
</gene>
<evidence type="ECO:0000259" key="2">
    <source>
        <dbReference type="Pfam" id="PF24883"/>
    </source>
</evidence>
<organism evidence="3 4">
    <name type="scientific">Galerina marginata (strain CBS 339.88)</name>
    <dbReference type="NCBI Taxonomy" id="685588"/>
    <lineage>
        <taxon>Eukaryota</taxon>
        <taxon>Fungi</taxon>
        <taxon>Dikarya</taxon>
        <taxon>Basidiomycota</taxon>
        <taxon>Agaricomycotina</taxon>
        <taxon>Agaricomycetes</taxon>
        <taxon>Agaricomycetidae</taxon>
        <taxon>Agaricales</taxon>
        <taxon>Agaricineae</taxon>
        <taxon>Strophariaceae</taxon>
        <taxon>Galerina</taxon>
    </lineage>
</organism>
<accession>A0A067T706</accession>
<keyword evidence="1" id="KW-0677">Repeat</keyword>
<dbReference type="Proteomes" id="UP000027222">
    <property type="component" value="Unassembled WGS sequence"/>
</dbReference>
<name>A0A067T706_GALM3</name>
<evidence type="ECO:0000256" key="1">
    <source>
        <dbReference type="ARBA" id="ARBA00022737"/>
    </source>
</evidence>
<dbReference type="AlphaFoldDB" id="A0A067T706"/>
<reference evidence="4" key="1">
    <citation type="journal article" date="2014" name="Proc. Natl. Acad. Sci. U.S.A.">
        <title>Extensive sampling of basidiomycete genomes demonstrates inadequacy of the white-rot/brown-rot paradigm for wood decay fungi.</title>
        <authorList>
            <person name="Riley R."/>
            <person name="Salamov A.A."/>
            <person name="Brown D.W."/>
            <person name="Nagy L.G."/>
            <person name="Floudas D."/>
            <person name="Held B.W."/>
            <person name="Levasseur A."/>
            <person name="Lombard V."/>
            <person name="Morin E."/>
            <person name="Otillar R."/>
            <person name="Lindquist E.A."/>
            <person name="Sun H."/>
            <person name="LaButti K.M."/>
            <person name="Schmutz J."/>
            <person name="Jabbour D."/>
            <person name="Luo H."/>
            <person name="Baker S.E."/>
            <person name="Pisabarro A.G."/>
            <person name="Walton J.D."/>
            <person name="Blanchette R.A."/>
            <person name="Henrissat B."/>
            <person name="Martin F."/>
            <person name="Cullen D."/>
            <person name="Hibbett D.S."/>
            <person name="Grigoriev I.V."/>
        </authorList>
    </citation>
    <scope>NUCLEOTIDE SEQUENCE [LARGE SCALE GENOMIC DNA]</scope>
    <source>
        <strain evidence="4">CBS 339.88</strain>
    </source>
</reference>
<dbReference type="OrthoDB" id="5967843at2759"/>
<dbReference type="InterPro" id="IPR027417">
    <property type="entry name" value="P-loop_NTPase"/>
</dbReference>
<dbReference type="SUPFAM" id="SSF52540">
    <property type="entry name" value="P-loop containing nucleoside triphosphate hydrolases"/>
    <property type="match status" value="1"/>
</dbReference>
<proteinExistence type="predicted"/>
<feature type="domain" description="Nephrocystin 3-like N-terminal" evidence="2">
    <location>
        <begin position="57"/>
        <end position="211"/>
    </location>
</feature>
<dbReference type="PANTHER" id="PTHR10039:SF14">
    <property type="entry name" value="NACHT DOMAIN-CONTAINING PROTEIN"/>
    <property type="match status" value="1"/>
</dbReference>
<dbReference type="Pfam" id="PF24883">
    <property type="entry name" value="NPHP3_N"/>
    <property type="match status" value="1"/>
</dbReference>
<protein>
    <recommendedName>
        <fullName evidence="2">Nephrocystin 3-like N-terminal domain-containing protein</fullName>
    </recommendedName>
</protein>
<dbReference type="PANTHER" id="PTHR10039">
    <property type="entry name" value="AMELOGENIN"/>
    <property type="match status" value="1"/>
</dbReference>
<dbReference type="InterPro" id="IPR056884">
    <property type="entry name" value="NPHP3-like_N"/>
</dbReference>
<sequence>MNTWLIDPFERLLEATSPAAFHDSDDVYDHPKCHPNTRVAVLNKIMDWIHSTDLETRNALIMWVYGPAGSGKSAIARSIAELCSKEGILVASYFFSRFDSTRNHWRSLIATIAYQASLCFPDIRDRIIGTTEHDPLIFTRSLESQIFSLIVEPLQERIGSGYFNTTNATRVVLIDGLDECEDRNSQVKILEAISKSLQQHHLPLIFLIASRPEPDIRGAFNFGYLSQVSTRNPLDDNYLPSEDIHLFLHDKFSEIKNSHPFRAQIPPTWPSEDALQTLVNKSSGQFIYASTVVKFVKSTCHRPPQRLEIILGIRPVQHEMPFAELDALYMHIFLSAENPEAVVQILALHFLSRIRYTVGGMEILLSLDTGDIPVLLSDLTSIVSAEESRGFDGPGNVLRVFHVSLMDFLFDQSRSKQFWINASLRHAEFAVLYLKGWLYYCEKEHYLMSL</sequence>
<dbReference type="STRING" id="685588.A0A067T706"/>
<evidence type="ECO:0000313" key="3">
    <source>
        <dbReference type="EMBL" id="KDR74798.1"/>
    </source>
</evidence>
<dbReference type="Gene3D" id="3.40.50.300">
    <property type="entry name" value="P-loop containing nucleotide triphosphate hydrolases"/>
    <property type="match status" value="1"/>
</dbReference>
<evidence type="ECO:0000313" key="4">
    <source>
        <dbReference type="Proteomes" id="UP000027222"/>
    </source>
</evidence>
<dbReference type="HOGENOM" id="CLU_000288_6_10_1"/>
<keyword evidence="4" id="KW-1185">Reference proteome</keyword>
<dbReference type="EMBL" id="KL142382">
    <property type="protein sequence ID" value="KDR74798.1"/>
    <property type="molecule type" value="Genomic_DNA"/>
</dbReference>